<dbReference type="GO" id="GO:0030151">
    <property type="term" value="F:molybdenum ion binding"/>
    <property type="evidence" value="ECO:0007669"/>
    <property type="project" value="TreeGrafter"/>
</dbReference>
<reference evidence="10 11" key="1">
    <citation type="submission" date="2019-07" db="EMBL/GenBank/DDBJ databases">
        <title>Genomic Encyclopedia of Type Strains, Phase I: the one thousand microbial genomes (KMG-I) project.</title>
        <authorList>
            <person name="Kyrpides N."/>
        </authorList>
    </citation>
    <scope>NUCLEOTIDE SEQUENCE [LARGE SCALE GENOMIC DNA]</scope>
    <source>
        <strain evidence="10 11">DSM 375</strain>
    </source>
</reference>
<feature type="domain" description="Molybdopterin oxidoreductase N-terminal" evidence="9">
    <location>
        <begin position="7"/>
        <end position="42"/>
    </location>
</feature>
<evidence type="ECO:0000256" key="1">
    <source>
        <dbReference type="ARBA" id="ARBA00001942"/>
    </source>
</evidence>
<dbReference type="SUPFAM" id="SSF50692">
    <property type="entry name" value="ADC-like"/>
    <property type="match status" value="1"/>
</dbReference>
<keyword evidence="3" id="KW-0500">Molybdenum</keyword>
<dbReference type="GO" id="GO:0009061">
    <property type="term" value="P:anaerobic respiration"/>
    <property type="evidence" value="ECO:0007669"/>
    <property type="project" value="TreeGrafter"/>
</dbReference>
<dbReference type="Gene3D" id="3.40.228.10">
    <property type="entry name" value="Dimethylsulfoxide Reductase, domain 2"/>
    <property type="match status" value="1"/>
</dbReference>
<dbReference type="InterPro" id="IPR041460">
    <property type="entry name" value="Molybdopterin_N"/>
</dbReference>
<dbReference type="Pfam" id="PF18364">
    <property type="entry name" value="Molybdopterin_N"/>
    <property type="match status" value="1"/>
</dbReference>
<dbReference type="GO" id="GO:0009055">
    <property type="term" value="F:electron transfer activity"/>
    <property type="evidence" value="ECO:0007669"/>
    <property type="project" value="TreeGrafter"/>
</dbReference>
<dbReference type="EMBL" id="VLKG01000004">
    <property type="protein sequence ID" value="TWH75924.1"/>
    <property type="molecule type" value="Genomic_DNA"/>
</dbReference>
<dbReference type="Pfam" id="PF00384">
    <property type="entry name" value="Molybdopterin"/>
    <property type="match status" value="1"/>
</dbReference>
<dbReference type="Gene3D" id="3.40.50.740">
    <property type="match status" value="1"/>
</dbReference>
<evidence type="ECO:0000259" key="8">
    <source>
        <dbReference type="Pfam" id="PF01568"/>
    </source>
</evidence>
<dbReference type="CDD" id="cd02793">
    <property type="entry name" value="MopB_CT_DMSOR-BSOR-TMAOR"/>
    <property type="match status" value="1"/>
</dbReference>
<comment type="cofactor">
    <cofactor evidence="1">
        <name>Mo-bis(molybdopterin guanine dinucleotide)</name>
        <dbReference type="ChEBI" id="CHEBI:60539"/>
    </cofactor>
</comment>
<dbReference type="InterPro" id="IPR006657">
    <property type="entry name" value="MoPterin_dinucl-bd_dom"/>
</dbReference>
<evidence type="ECO:0000313" key="10">
    <source>
        <dbReference type="EMBL" id="TWH75924.1"/>
    </source>
</evidence>
<dbReference type="PANTHER" id="PTHR43742">
    <property type="entry name" value="TRIMETHYLAMINE-N-OXIDE REDUCTASE"/>
    <property type="match status" value="1"/>
</dbReference>
<keyword evidence="6" id="KW-0560">Oxidoreductase</keyword>
<keyword evidence="11" id="KW-1185">Reference proteome</keyword>
<dbReference type="Gene3D" id="3.90.55.10">
    <property type="entry name" value="Dimethylsulfoxide Reductase, domain 3"/>
    <property type="match status" value="1"/>
</dbReference>
<dbReference type="PANTHER" id="PTHR43742:SF10">
    <property type="entry name" value="TRIMETHYLAMINE-N-OXIDE REDUCTASE 2"/>
    <property type="match status" value="1"/>
</dbReference>
<name>A0A562IZD1_9GAMM</name>
<evidence type="ECO:0000256" key="3">
    <source>
        <dbReference type="ARBA" id="ARBA00022505"/>
    </source>
</evidence>
<evidence type="ECO:0000313" key="11">
    <source>
        <dbReference type="Proteomes" id="UP000319627"/>
    </source>
</evidence>
<dbReference type="PROSITE" id="PS00932">
    <property type="entry name" value="MOLYBDOPTERIN_PROK_3"/>
    <property type="match status" value="1"/>
</dbReference>
<evidence type="ECO:0000256" key="2">
    <source>
        <dbReference type="ARBA" id="ARBA00010312"/>
    </source>
</evidence>
<dbReference type="GO" id="GO:0043546">
    <property type="term" value="F:molybdopterin cofactor binding"/>
    <property type="evidence" value="ECO:0007669"/>
    <property type="project" value="InterPro"/>
</dbReference>
<evidence type="ECO:0000256" key="5">
    <source>
        <dbReference type="ARBA" id="ARBA00022764"/>
    </source>
</evidence>
<keyword evidence="4" id="KW-0479">Metal-binding</keyword>
<dbReference type="SUPFAM" id="SSF53706">
    <property type="entry name" value="Formate dehydrogenase/DMSO reductase, domains 1-3"/>
    <property type="match status" value="1"/>
</dbReference>
<dbReference type="RefSeq" id="WP_144571152.1">
    <property type="nucleotide sequence ID" value="NZ_VLKG01000004.1"/>
</dbReference>
<accession>A0A562IZD1</accession>
<feature type="domain" description="Molybdopterin oxidoreductase" evidence="7">
    <location>
        <begin position="48"/>
        <end position="502"/>
    </location>
</feature>
<sequence length="763" mass="85370">MSYTALHWGVYRPQVRDGRLEGMLAAEWDQDPSPIGLFLPEAIDSPSRIRRPAIRRSALENPGSHPERRGQEPFVEVSWDQALDWVAAELQRVRHQYGNQAIFGGSYGWASAGRFHHAQSQLHRFLNGFGGYVYSVDTYSLGAGRVLMPHIVAPMDWLLSQHTSWDNLAEHCELFVAFGGLPIKNAQNSPGGASDHLLRPALEQLTQAGVRFINISPLRSDLESDNSEWWPLRPGSDTAFMLALAYVLVSEGLHDEAFLERYTVGFAPFRDYLLGLSDGQPKTPDWAAPVTDIPAEHIRELARRMASSRTMINVAYGLQRARHGEQPFWMTVVLAALLGQIGLPGGGFGVGYGCMNNTGSGRKPFSGPRFSQGQNPVRDFIPVARFVDMLLNPGAPFDYNGQHLHYPDIQLIYWAGGNAFHHHQDLNQLRQAWQKPQSIIVQDQYWTAQAKHADVVLPATTALERNDIGSASSDRFMIAMKKVIEPVGEARDDYQIFCDLAQRLGFSEDFSEGRDEMDWLRYIYQDSFARAEEQNIHLPSFEDFWAEGRFEIAKPEQQTILLNDFRNDPEAHPLPTPSGRIELFSQRIADFGYADCPGHPLWLEKPAPTYPLHLISNQPKTRLHSQYDHGGYSRASKIQGREPITLNPQDAVARGIAEGDVVRVYNERGALLAGVILSQDIRPGVVQLATGAWYDPLSAKDSQTLEIHGNPNVLTEDVGASSLSQGCTAHTCYVDIERWEAELPEIKAFDPPAFYREPETAAL</sequence>
<dbReference type="InterPro" id="IPR009010">
    <property type="entry name" value="Asp_de-COase-like_dom_sf"/>
</dbReference>
<dbReference type="AlphaFoldDB" id="A0A562IZD1"/>
<comment type="similarity">
    <text evidence="2">Belongs to the prokaryotic molybdopterin-containing oxidoreductase family.</text>
</comment>
<evidence type="ECO:0000259" key="7">
    <source>
        <dbReference type="Pfam" id="PF00384"/>
    </source>
</evidence>
<evidence type="ECO:0000256" key="4">
    <source>
        <dbReference type="ARBA" id="ARBA00022723"/>
    </source>
</evidence>
<protein>
    <submittedName>
        <fullName evidence="10">Biotin/methionine sulfoxide reductase</fullName>
    </submittedName>
</protein>
<feature type="domain" description="Molybdopterin dinucleotide-binding" evidence="8">
    <location>
        <begin position="612"/>
        <end position="732"/>
    </location>
</feature>
<dbReference type="InterPro" id="IPR050612">
    <property type="entry name" value="Prok_Mopterin_Oxidored"/>
</dbReference>
<evidence type="ECO:0000256" key="6">
    <source>
        <dbReference type="ARBA" id="ARBA00023002"/>
    </source>
</evidence>
<dbReference type="OrthoDB" id="9815647at2"/>
<dbReference type="CDD" id="cd02769">
    <property type="entry name" value="MopB_DMSOR-BSOR-TMAOR"/>
    <property type="match status" value="1"/>
</dbReference>
<organism evidence="10 11">
    <name type="scientific">Azomonas agilis</name>
    <dbReference type="NCBI Taxonomy" id="116849"/>
    <lineage>
        <taxon>Bacteria</taxon>
        <taxon>Pseudomonadati</taxon>
        <taxon>Pseudomonadota</taxon>
        <taxon>Gammaproteobacteria</taxon>
        <taxon>Pseudomonadales</taxon>
        <taxon>Pseudomonadaceae</taxon>
        <taxon>Azomonas</taxon>
    </lineage>
</organism>
<evidence type="ECO:0000259" key="9">
    <source>
        <dbReference type="Pfam" id="PF18364"/>
    </source>
</evidence>
<proteinExistence type="inferred from homology"/>
<dbReference type="InterPro" id="IPR006655">
    <property type="entry name" value="Mopterin_OxRdtase_prok_CS"/>
</dbReference>
<dbReference type="Gene3D" id="2.40.40.20">
    <property type="match status" value="1"/>
</dbReference>
<comment type="caution">
    <text evidence="10">The sequence shown here is derived from an EMBL/GenBank/DDBJ whole genome shotgun (WGS) entry which is preliminary data.</text>
</comment>
<dbReference type="Proteomes" id="UP000319627">
    <property type="component" value="Unassembled WGS sequence"/>
</dbReference>
<gene>
    <name evidence="10" type="ORF">LX59_01434</name>
</gene>
<dbReference type="Pfam" id="PF01568">
    <property type="entry name" value="Molydop_binding"/>
    <property type="match status" value="1"/>
</dbReference>
<dbReference type="InterPro" id="IPR041954">
    <property type="entry name" value="CT_DMSOR/BSOR/TMAOR"/>
</dbReference>
<dbReference type="GO" id="GO:0016491">
    <property type="term" value="F:oxidoreductase activity"/>
    <property type="evidence" value="ECO:0007669"/>
    <property type="project" value="UniProtKB-KW"/>
</dbReference>
<keyword evidence="5" id="KW-0574">Periplasm</keyword>
<dbReference type="InterPro" id="IPR006656">
    <property type="entry name" value="Mopterin_OxRdtase"/>
</dbReference>
<dbReference type="GO" id="GO:0030288">
    <property type="term" value="C:outer membrane-bounded periplasmic space"/>
    <property type="evidence" value="ECO:0007669"/>
    <property type="project" value="TreeGrafter"/>
</dbReference>